<feature type="compositionally biased region" description="Polar residues" evidence="5">
    <location>
        <begin position="9"/>
        <end position="23"/>
    </location>
</feature>
<dbReference type="InterPro" id="IPR014722">
    <property type="entry name" value="Rib_uL2_dom2"/>
</dbReference>
<comment type="function">
    <text evidence="2">The SPT4-SPT5 complex mediates both activation and inhibition of transcription elongation, and plays a role in pre-mRNA processing. This complex seems to be important for the stability of the RNA polymerase II elongation machinery on the chromatin template but not for the inherent ability of this machinery to translocate down the gene.</text>
</comment>
<evidence type="ECO:0000259" key="6">
    <source>
        <dbReference type="SMART" id="SM00739"/>
    </source>
</evidence>
<gene>
    <name evidence="7" type="ORF">EWM64_g6489</name>
</gene>
<feature type="domain" description="KOW" evidence="6">
    <location>
        <begin position="438"/>
        <end position="465"/>
    </location>
</feature>
<dbReference type="Gene3D" id="3.30.70.940">
    <property type="entry name" value="NusG, N-terminal domain"/>
    <property type="match status" value="1"/>
</dbReference>
<feature type="domain" description="KOW" evidence="6">
    <location>
        <begin position="585"/>
        <end position="612"/>
    </location>
</feature>
<evidence type="ECO:0000256" key="4">
    <source>
        <dbReference type="ARBA" id="ARBA00031006"/>
    </source>
</evidence>
<dbReference type="AlphaFoldDB" id="A0A4Y9ZTF2"/>
<dbReference type="InterPro" id="IPR005824">
    <property type="entry name" value="KOW"/>
</dbReference>
<dbReference type="OrthoDB" id="3048815at2759"/>
<dbReference type="Proteomes" id="UP000298061">
    <property type="component" value="Unassembled WGS sequence"/>
</dbReference>
<dbReference type="SMART" id="SM00739">
    <property type="entry name" value="KOW"/>
    <property type="match status" value="4"/>
</dbReference>
<dbReference type="InterPro" id="IPR039659">
    <property type="entry name" value="SPT5"/>
</dbReference>
<dbReference type="GO" id="GO:0032784">
    <property type="term" value="P:regulation of DNA-templated transcription elongation"/>
    <property type="evidence" value="ECO:0007669"/>
    <property type="project" value="InterPro"/>
</dbReference>
<dbReference type="PANTHER" id="PTHR11125:SF7">
    <property type="entry name" value="TRANSCRIPTION ELONGATION FACTOR SPT5"/>
    <property type="match status" value="1"/>
</dbReference>
<evidence type="ECO:0000256" key="3">
    <source>
        <dbReference type="ARBA" id="ARBA00029865"/>
    </source>
</evidence>
<evidence type="ECO:0000256" key="2">
    <source>
        <dbReference type="ARBA" id="ARBA00024691"/>
    </source>
</evidence>
<dbReference type="PANTHER" id="PTHR11125">
    <property type="entry name" value="SUPPRESSOR OF TY 5"/>
    <property type="match status" value="1"/>
</dbReference>
<dbReference type="GO" id="GO:0032044">
    <property type="term" value="C:DSIF complex"/>
    <property type="evidence" value="ECO:0007669"/>
    <property type="project" value="TreeGrafter"/>
</dbReference>
<dbReference type="GO" id="GO:0006357">
    <property type="term" value="P:regulation of transcription by RNA polymerase II"/>
    <property type="evidence" value="ECO:0007669"/>
    <property type="project" value="InterPro"/>
</dbReference>
<keyword evidence="8" id="KW-1185">Reference proteome</keyword>
<organism evidence="7 8">
    <name type="scientific">Hericium alpestre</name>
    <dbReference type="NCBI Taxonomy" id="135208"/>
    <lineage>
        <taxon>Eukaryota</taxon>
        <taxon>Fungi</taxon>
        <taxon>Dikarya</taxon>
        <taxon>Basidiomycota</taxon>
        <taxon>Agaricomycotina</taxon>
        <taxon>Agaricomycetes</taxon>
        <taxon>Russulales</taxon>
        <taxon>Hericiaceae</taxon>
        <taxon>Hericium</taxon>
    </lineage>
</organism>
<dbReference type="InterPro" id="IPR036735">
    <property type="entry name" value="NGN_dom_sf"/>
</dbReference>
<dbReference type="Pfam" id="PF03439">
    <property type="entry name" value="Spt5-NGN"/>
    <property type="match status" value="1"/>
</dbReference>
<dbReference type="InterPro" id="IPR005100">
    <property type="entry name" value="NGN-domain"/>
</dbReference>
<dbReference type="Gene3D" id="2.30.30.30">
    <property type="match status" value="2"/>
</dbReference>
<feature type="domain" description="KOW" evidence="6">
    <location>
        <begin position="701"/>
        <end position="728"/>
    </location>
</feature>
<protein>
    <recommendedName>
        <fullName evidence="3">Chromatin elongation factor SPT5</fullName>
    </recommendedName>
    <alternativeName>
        <fullName evidence="4">Chromatin elongation factor spt5</fullName>
    </alternativeName>
</protein>
<accession>A0A4Y9ZTF2</accession>
<evidence type="ECO:0000256" key="5">
    <source>
        <dbReference type="SAM" id="MobiDB-lite"/>
    </source>
</evidence>
<feature type="domain" description="KOW" evidence="6">
    <location>
        <begin position="881"/>
        <end position="908"/>
    </location>
</feature>
<feature type="region of interest" description="Disordered" evidence="5">
    <location>
        <begin position="153"/>
        <end position="195"/>
    </location>
</feature>
<evidence type="ECO:0000313" key="8">
    <source>
        <dbReference type="Proteomes" id="UP000298061"/>
    </source>
</evidence>
<sequence length="933" mass="102981">MPTPLDGNISMNWPQNGARSASEQGHLHATEQGWFRDNTGPCHSSGEGLPGWDHNGPKFYADEGSDLPPTHATGETSVVTPAPVPAEVHFPPAVLEEIMQAAQVAAQAAAEVHLPPAVLAEIKQAVEVAAETAAHKAVLEGLVHLNLKNHGSLPSASTATKMTKNAPTAEAQTTKKPYHLQSDGNGNGNYSEDEMDDADEMDEADAAFSPNPKNIGRTVKHRTAEKKLLNESFRKYLHEKGVMSETHAPAPEPPLTEAMEKFRSSIGPGPDIDAPRLDWRETFASRWNKLIIGMITDDFLTLVKDNHYPLLVYNEKTMAPRTLWELCINKVRRDVQKYAAQRKAEIAVKMQQDAIDGRRSEIDIIKQVFSRVMRESHPGVFSAFEHPHIPGVIFIEACSRPDVLSVLDKFVTVQHKKPPVLIPVGERTMLFASKVDIPIQVGQWVHVLCGSYKGDVGYVKDTEISALTLVLVPQIQRKNQPKADLQTNPENKKQKRSSHPEAHIWPFQLVLDEWGSQIKGSAEKFQFRNKTYVHGVLLKKFDIVAVEPVNSLEHAEAIGAFLAVRELNIDGSFHLQALLKRSQDSLCVGDRVAIISGDQTGLTGNITNIEHGVATVDAIDVSLPLSIQVPITSLRRSFHPRDSVKVEGGHEDGLVIAVEGDFLTFLDRLTHREVQVKRGDLRRHDEVASTSRFYGAHLIDSELVGKPAVVIKGNFKGYRALIKAVTQQDFIVELEAKMASSRQMHTLPHDYISFSAEHLRALESHLEEVARPSTPPPQDSAVSAGVWDPSNLAGEESVLQAYVRDMPLTLFNRKAVFKIKGTKGPNGFEGGQYEDFVATALPAKDQASRYDRAEIVVSMAHINSKIPQKKSVPIRFLEPHPVCVGLPVLILGGEFAGEIGDVIEEHEYQYTVRVHAARVLVVDKPMVIQVKDP</sequence>
<feature type="region of interest" description="Disordered" evidence="5">
    <location>
        <begin position="1"/>
        <end position="24"/>
    </location>
</feature>
<proteinExistence type="predicted"/>
<evidence type="ECO:0000313" key="7">
    <source>
        <dbReference type="EMBL" id="TFY77524.1"/>
    </source>
</evidence>
<feature type="region of interest" description="Disordered" evidence="5">
    <location>
        <begin position="480"/>
        <end position="500"/>
    </location>
</feature>
<dbReference type="STRING" id="135208.A0A4Y9ZTF2"/>
<reference evidence="7 8" key="1">
    <citation type="submission" date="2019-02" db="EMBL/GenBank/DDBJ databases">
        <title>Genome sequencing of the rare red list fungi Hericium alpestre (H. flagellum).</title>
        <authorList>
            <person name="Buettner E."/>
            <person name="Kellner H."/>
        </authorList>
    </citation>
    <scope>NUCLEOTIDE SEQUENCE [LARGE SCALE GENOMIC DNA]</scope>
    <source>
        <strain evidence="7 8">DSM 108284</strain>
    </source>
</reference>
<keyword evidence="1" id="KW-0804">Transcription</keyword>
<name>A0A4Y9ZTF2_9AGAM</name>
<dbReference type="GO" id="GO:0003729">
    <property type="term" value="F:mRNA binding"/>
    <property type="evidence" value="ECO:0007669"/>
    <property type="project" value="TreeGrafter"/>
</dbReference>
<feature type="compositionally biased region" description="Polar residues" evidence="5">
    <location>
        <begin position="153"/>
        <end position="175"/>
    </location>
</feature>
<dbReference type="GO" id="GO:0006368">
    <property type="term" value="P:transcription elongation by RNA polymerase II"/>
    <property type="evidence" value="ECO:0007669"/>
    <property type="project" value="TreeGrafter"/>
</dbReference>
<evidence type="ECO:0000256" key="1">
    <source>
        <dbReference type="ARBA" id="ARBA00023163"/>
    </source>
</evidence>
<dbReference type="EMBL" id="SFCI01000890">
    <property type="protein sequence ID" value="TFY77524.1"/>
    <property type="molecule type" value="Genomic_DNA"/>
</dbReference>
<comment type="caution">
    <text evidence="7">The sequence shown here is derived from an EMBL/GenBank/DDBJ whole genome shotgun (WGS) entry which is preliminary data.</text>
</comment>